<dbReference type="AlphaFoldDB" id="A0A7K1U0V7"/>
<sequence>MQFRKYIQALWLIGIPVVGLQPAMAQQQPVLQNDRLVLKWERSPDGYRLSEIKVKDKGQYVTLDHPSGQYNLLYTAEKPGKKGDTTYVNSHPGGFSLEDYKYLTRQWNENLGPVNMNTAGELSSFLPANAQQEGKTLIFSQDNNDWSLQSAWKLDSLYHNDILVEITLTAKKAGYYSIATPTLATVSKKQLEWAMVPGYFQGNTIQPDLVLSYAYGQGIPDKPIIFRERTASTLSPLVTGKGITLAVIPAPGTGRDPWDTDFNSHKDWKLGLSVMNRDGEYTPVAYHPVLGEIESRMKPGQKRIFSFRYSVKPAEWYTVYKHAIYDVYHFADYLRFKHTYRSLTDRILNMQHYVDADSTSLWQTAFHKGLQIGAQSYPGGVVGASKDAMKNSDYGAMWMLATVTADSVLYRQRLPAALNFKLVQQDADPGFFQGAAVGQYYLKNRQRFTEEWGNYVEPIALTYYTMLDMGNILLFEPENKLLKERLKLGAEKLLQWQHADGHWEVGYDHTSTQPVFTDIPDLRPTFYGLLVAYRILKDDRYLQAARKGADWLIREGVNKGSFLGVCGDARFVPDFATGQTVQALLDLYDQCGDEKYKTAAISTARIYTASVYTHPAPSMNIKMVNNLPREDWEISQAGLSFEHGGSLGSANQHGPILLASHAGMFIRLFSLTKDSLFLDMARIGIWGRDAFIDQKTSVASYYWYTMNAGAGPYPHHAWWQIGLLTDYLMSEINLRSEGKISFPKGFITPKVGPHTCYGFAPGAVFGNKAKMHLRDSMLTTGNPRVDYMGALSPAKDKLYVILLNDDDDTQTAVVEVDPSRILPGRKPVIKSSRLLNADGRIENAALKGNSWEIILPPYGLKVVEIVL</sequence>
<organism evidence="2 3">
    <name type="scientific">Chitinophaga tropicalis</name>
    <dbReference type="NCBI Taxonomy" id="2683588"/>
    <lineage>
        <taxon>Bacteria</taxon>
        <taxon>Pseudomonadati</taxon>
        <taxon>Bacteroidota</taxon>
        <taxon>Chitinophagia</taxon>
        <taxon>Chitinophagales</taxon>
        <taxon>Chitinophagaceae</taxon>
        <taxon>Chitinophaga</taxon>
    </lineage>
</organism>
<feature type="signal peptide" evidence="1">
    <location>
        <begin position="1"/>
        <end position="25"/>
    </location>
</feature>
<evidence type="ECO:0000313" key="2">
    <source>
        <dbReference type="EMBL" id="MVT07930.1"/>
    </source>
</evidence>
<dbReference type="SUPFAM" id="SSF81853">
    <property type="entry name" value="Family 10 polysaccharide lyase"/>
    <property type="match status" value="1"/>
</dbReference>
<comment type="caution">
    <text evidence="2">The sequence shown here is derived from an EMBL/GenBank/DDBJ whole genome shotgun (WGS) entry which is preliminary data.</text>
</comment>
<proteinExistence type="predicted"/>
<dbReference type="SUPFAM" id="SSF48208">
    <property type="entry name" value="Six-hairpin glycosidases"/>
    <property type="match status" value="1"/>
</dbReference>
<keyword evidence="3" id="KW-1185">Reference proteome</keyword>
<protein>
    <submittedName>
        <fullName evidence="2">Glycerophosphoryl diester phosphodiesterase</fullName>
    </submittedName>
</protein>
<keyword evidence="1" id="KW-0732">Signal</keyword>
<dbReference type="EMBL" id="WRXN01000002">
    <property type="protein sequence ID" value="MVT07930.1"/>
    <property type="molecule type" value="Genomic_DNA"/>
</dbReference>
<accession>A0A7K1U0V7</accession>
<gene>
    <name evidence="2" type="ORF">GO493_06630</name>
</gene>
<reference evidence="2 3" key="1">
    <citation type="submission" date="2019-12" db="EMBL/GenBank/DDBJ databases">
        <title>Chitinophaga sp. strain ysch24 (GDMCC 1.1355), whole genome shotgun sequence.</title>
        <authorList>
            <person name="Zhang X."/>
        </authorList>
    </citation>
    <scope>NUCLEOTIDE SEQUENCE [LARGE SCALE GENOMIC DNA]</scope>
    <source>
        <strain evidence="3">ysch24</strain>
    </source>
</reference>
<dbReference type="RefSeq" id="WP_157305352.1">
    <property type="nucleotide sequence ID" value="NZ_WRXN01000002.1"/>
</dbReference>
<evidence type="ECO:0000256" key="1">
    <source>
        <dbReference type="SAM" id="SignalP"/>
    </source>
</evidence>
<dbReference type="InterPro" id="IPR008928">
    <property type="entry name" value="6-hairpin_glycosidase_sf"/>
</dbReference>
<name>A0A7K1U0V7_9BACT</name>
<feature type="chain" id="PRO_5029443713" evidence="1">
    <location>
        <begin position="26"/>
        <end position="867"/>
    </location>
</feature>
<evidence type="ECO:0000313" key="3">
    <source>
        <dbReference type="Proteomes" id="UP000461730"/>
    </source>
</evidence>
<dbReference type="Gene3D" id="1.50.10.20">
    <property type="match status" value="1"/>
</dbReference>
<dbReference type="GO" id="GO:0005975">
    <property type="term" value="P:carbohydrate metabolic process"/>
    <property type="evidence" value="ECO:0007669"/>
    <property type="project" value="InterPro"/>
</dbReference>
<dbReference type="Proteomes" id="UP000461730">
    <property type="component" value="Unassembled WGS sequence"/>
</dbReference>